<name>A0A0K1R964_9CORY</name>
<dbReference type="Proteomes" id="UP000060016">
    <property type="component" value="Chromosome"/>
</dbReference>
<dbReference type="RefSeq" id="WP_052203450.1">
    <property type="nucleotide sequence ID" value="NZ_CP012342.1"/>
</dbReference>
<dbReference type="AlphaFoldDB" id="A0A0K1R964"/>
<protein>
    <submittedName>
        <fullName evidence="1">Uncharacterized protein</fullName>
    </submittedName>
</protein>
<evidence type="ECO:0000313" key="1">
    <source>
        <dbReference type="EMBL" id="AKV57970.1"/>
    </source>
</evidence>
<reference evidence="1 2" key="1">
    <citation type="submission" date="2015-08" db="EMBL/GenBank/DDBJ databases">
        <authorList>
            <person name="Babu N.S."/>
            <person name="Beckwith C.J."/>
            <person name="Beseler K.G."/>
            <person name="Brison A."/>
            <person name="Carone J.V."/>
            <person name="Caskin T.P."/>
            <person name="Diamond M."/>
            <person name="Durham M.E."/>
            <person name="Foxe J.M."/>
            <person name="Go M."/>
            <person name="Henderson B.A."/>
            <person name="Jones I.B."/>
            <person name="McGettigan J.A."/>
            <person name="Micheletti S.J."/>
            <person name="Nasrallah M.E."/>
            <person name="Ortiz D."/>
            <person name="Piller C.R."/>
            <person name="Privatt S.R."/>
            <person name="Schneider S.L."/>
            <person name="Sharp S."/>
            <person name="Smith T.C."/>
            <person name="Stanton J.D."/>
            <person name="Ullery H.E."/>
            <person name="Wilson R.J."/>
            <person name="Serrano M.G."/>
            <person name="Buck G."/>
            <person name="Lee V."/>
            <person name="Wang Y."/>
            <person name="Carvalho R."/>
            <person name="Voegtly L."/>
            <person name="Shi R."/>
            <person name="Duckworth R."/>
            <person name="Johnson A."/>
            <person name="Loviza R."/>
            <person name="Walstead R."/>
            <person name="Shah Z."/>
            <person name="Kiflezghi M."/>
            <person name="Wade K."/>
            <person name="Ball S.L."/>
            <person name="Bradley K.W."/>
            <person name="Asai D.J."/>
            <person name="Bowman C.A."/>
            <person name="Russell D.A."/>
            <person name="Pope W.H."/>
            <person name="Jacobs-Sera D."/>
            <person name="Hendrix R.W."/>
            <person name="Hatfull G.F."/>
        </authorList>
    </citation>
    <scope>NUCLEOTIDE SEQUENCE [LARGE SCALE GENOMIC DNA]</scope>
    <source>
        <strain evidence="1 2">PUDD_83A45</strain>
    </source>
</reference>
<accession>A0A0K1R964</accession>
<keyword evidence="2" id="KW-1185">Reference proteome</keyword>
<sequence length="809" mass="90717">MRVCIFDGILETHVGASLERSFKKFGYETFNTGKIGSGFKFPKSYEDISHLEASVQMAIRFNPDVVFVMRPASLPHHLLRKIKRSGASIIAWFSDDPVLFDLSYGPVLSDYDLILHCGNEAVLRFYEDYFGYPTGVNFPFWTDHMAFPAVWGDREPDTDLVFLGNVHDPVRRERYFAFGETGLNMRVHGNIGADYYGLSGGYLVTDEEVVNSASTAKLALNIPQFFKDHRGLETWFPGLDKLGYFEYPSRVVQYMAMGIPTISIVPGGGQFQTYPEMGIAQSMQEAYELAENWLSDGNLASRSSAVLDRFDRHFSSDARVMAIENLLEDDSWRRLDTRERSSWFEQFDATEHLNHEQSQVEPAGVPVVAGGKTLKKVTLLTFGAQEEYSVARAVAEVFEENDDFESEVVQLEINPRLITDDPQGIVDHALVVGSDLLNRIGEPDWLLVVGAGIAITQAGADRLSARGIRTAIYCDQSISKWRKFNRLLEGYDGVLTPNFTLFERGKRQGFKNIGFVPYFVRPAFLRALEDVERRPEVIRIRQSAKHEEVMSPSIYNDAQFLDQTIVEYADLESMALEELAKLLKVELTFMTFAGSRYEPTIPALSPYVAVASSMMFSGRPAVANATYPYDELCYSAHDPGELKAKLNRIVHSSLPSVPGNSAVLNNIRDGRHFISEAERLLGSGNQGRGSVRNLASGTDIDVPLTLTSNGEAKSFEIRLWLEGYVGALEDWRVKLRIKDKIEYEKTPTGFDELFVDEVSDIRKLKLTLTYLGRALDIPKTLALKARAVAIPQTDIVGSPSTSRVYEVRG</sequence>
<organism evidence="1 2">
    <name type="scientific">Corynebacterium riegelii</name>
    <dbReference type="NCBI Taxonomy" id="156976"/>
    <lineage>
        <taxon>Bacteria</taxon>
        <taxon>Bacillati</taxon>
        <taxon>Actinomycetota</taxon>
        <taxon>Actinomycetes</taxon>
        <taxon>Mycobacteriales</taxon>
        <taxon>Corynebacteriaceae</taxon>
        <taxon>Corynebacterium</taxon>
    </lineage>
</organism>
<dbReference type="KEGG" id="crie:AK829_00910"/>
<dbReference type="PATRIC" id="fig|156976.3.peg.176"/>
<evidence type="ECO:0000313" key="2">
    <source>
        <dbReference type="Proteomes" id="UP000060016"/>
    </source>
</evidence>
<dbReference type="EMBL" id="CP012342">
    <property type="protein sequence ID" value="AKV57970.1"/>
    <property type="molecule type" value="Genomic_DNA"/>
</dbReference>
<gene>
    <name evidence="1" type="ORF">AK829_00910</name>
</gene>
<proteinExistence type="predicted"/>